<gene>
    <name evidence="1" type="ORF">CY0110_19597</name>
</gene>
<organism evidence="1 2">
    <name type="scientific">Crocosphaera chwakensis CCY0110</name>
    <dbReference type="NCBI Taxonomy" id="391612"/>
    <lineage>
        <taxon>Bacteria</taxon>
        <taxon>Bacillati</taxon>
        <taxon>Cyanobacteriota</taxon>
        <taxon>Cyanophyceae</taxon>
        <taxon>Oscillatoriophycideae</taxon>
        <taxon>Chroococcales</taxon>
        <taxon>Aphanothecaceae</taxon>
        <taxon>Crocosphaera</taxon>
        <taxon>Crocosphaera chwakensis</taxon>
    </lineage>
</organism>
<accession>A3IJQ1</accession>
<keyword evidence="2" id="KW-1185">Reference proteome</keyword>
<comment type="caution">
    <text evidence="1">The sequence shown here is derived from an EMBL/GenBank/DDBJ whole genome shotgun (WGS) entry which is preliminary data.</text>
</comment>
<evidence type="ECO:0000313" key="2">
    <source>
        <dbReference type="Proteomes" id="UP000003781"/>
    </source>
</evidence>
<dbReference type="Proteomes" id="UP000003781">
    <property type="component" value="Unassembled WGS sequence"/>
</dbReference>
<evidence type="ECO:0000313" key="1">
    <source>
        <dbReference type="EMBL" id="EAZ94033.1"/>
    </source>
</evidence>
<reference evidence="1 2" key="1">
    <citation type="submission" date="2007-03" db="EMBL/GenBank/DDBJ databases">
        <authorList>
            <person name="Stal L."/>
            <person name="Ferriera S."/>
            <person name="Johnson J."/>
            <person name="Kravitz S."/>
            <person name="Beeson K."/>
            <person name="Sutton G."/>
            <person name="Rogers Y.-H."/>
            <person name="Friedman R."/>
            <person name="Frazier M."/>
            <person name="Venter J.C."/>
        </authorList>
    </citation>
    <scope>NUCLEOTIDE SEQUENCE [LARGE SCALE GENOMIC DNA]</scope>
    <source>
        <strain evidence="1 2">CCY0110</strain>
    </source>
</reference>
<proteinExistence type="predicted"/>
<sequence>MLNTTKLAPNVCTRKATSSTLPFPTTV</sequence>
<protein>
    <submittedName>
        <fullName evidence="1">Uncharacterized protein</fullName>
    </submittedName>
</protein>
<dbReference type="AlphaFoldDB" id="A3IJQ1"/>
<dbReference type="EMBL" id="AAXW01000002">
    <property type="protein sequence ID" value="EAZ94033.1"/>
    <property type="molecule type" value="Genomic_DNA"/>
</dbReference>
<name>A3IJQ1_9CHRO</name>